<dbReference type="PROSITE" id="PS51217">
    <property type="entry name" value="UVRD_HELICASE_CTER"/>
    <property type="match status" value="1"/>
</dbReference>
<keyword evidence="3 15" id="KW-0547">Nucleotide-binding</keyword>
<protein>
    <recommendedName>
        <fullName evidence="13">DNA 3'-5' helicase</fullName>
        <ecNumber evidence="13">5.6.2.4</ecNumber>
    </recommendedName>
</protein>
<dbReference type="InterPro" id="IPR000212">
    <property type="entry name" value="DNA_helicase_UvrD/REP"/>
</dbReference>
<dbReference type="InterPro" id="IPR013986">
    <property type="entry name" value="DExx_box_DNA_helicase_dom_sf"/>
</dbReference>
<dbReference type="Gene3D" id="1.10.10.160">
    <property type="match status" value="1"/>
</dbReference>
<evidence type="ECO:0000256" key="16">
    <source>
        <dbReference type="SAM" id="MobiDB-lite"/>
    </source>
</evidence>
<evidence type="ECO:0000256" key="12">
    <source>
        <dbReference type="ARBA" id="ARBA00034617"/>
    </source>
</evidence>
<feature type="region of interest" description="Disordered" evidence="16">
    <location>
        <begin position="737"/>
        <end position="762"/>
    </location>
</feature>
<dbReference type="Pfam" id="PF12705">
    <property type="entry name" value="PDDEXK_1"/>
    <property type="match status" value="1"/>
</dbReference>
<dbReference type="eggNOG" id="COG0210">
    <property type="taxonomic scope" value="Bacteria"/>
</dbReference>
<evidence type="ECO:0000256" key="3">
    <source>
        <dbReference type="ARBA" id="ARBA00022741"/>
    </source>
</evidence>
<dbReference type="PANTHER" id="PTHR11070:SF59">
    <property type="entry name" value="DNA 3'-5' HELICASE"/>
    <property type="match status" value="1"/>
</dbReference>
<organism evidence="19 20">
    <name type="scientific">Corynebacterium maris DSM 45190</name>
    <dbReference type="NCBI Taxonomy" id="1224163"/>
    <lineage>
        <taxon>Bacteria</taxon>
        <taxon>Bacillati</taxon>
        <taxon>Actinomycetota</taxon>
        <taxon>Actinomycetes</taxon>
        <taxon>Mycobacteriales</taxon>
        <taxon>Corynebacteriaceae</taxon>
        <taxon>Corynebacterium</taxon>
    </lineage>
</organism>
<dbReference type="InterPro" id="IPR014016">
    <property type="entry name" value="UvrD-like_ATP-bd"/>
</dbReference>
<feature type="binding site" evidence="15">
    <location>
        <begin position="47"/>
        <end position="54"/>
    </location>
    <ligand>
        <name>ATP</name>
        <dbReference type="ChEBI" id="CHEBI:30616"/>
    </ligand>
</feature>
<evidence type="ECO:0000256" key="8">
    <source>
        <dbReference type="ARBA" id="ARBA00022840"/>
    </source>
</evidence>
<keyword evidence="7" id="KW-0269">Exonuclease</keyword>
<keyword evidence="11" id="KW-0413">Isomerase</keyword>
<dbReference type="GO" id="GO:0005524">
    <property type="term" value="F:ATP binding"/>
    <property type="evidence" value="ECO:0007669"/>
    <property type="project" value="UniProtKB-UniRule"/>
</dbReference>
<keyword evidence="6 15" id="KW-0347">Helicase</keyword>
<dbReference type="GO" id="GO:0004527">
    <property type="term" value="F:exonuclease activity"/>
    <property type="evidence" value="ECO:0007669"/>
    <property type="project" value="UniProtKB-KW"/>
</dbReference>
<dbReference type="GO" id="GO:0033202">
    <property type="term" value="C:DNA helicase complex"/>
    <property type="evidence" value="ECO:0007669"/>
    <property type="project" value="TreeGrafter"/>
</dbReference>
<comment type="catalytic activity">
    <reaction evidence="12">
        <text>Couples ATP hydrolysis with the unwinding of duplex DNA by translocating in the 3'-5' direction.</text>
        <dbReference type="EC" id="5.6.2.4"/>
    </reaction>
</comment>
<name>S5T0W9_9CORY</name>
<feature type="region of interest" description="Disordered" evidence="16">
    <location>
        <begin position="1"/>
        <end position="22"/>
    </location>
</feature>
<dbReference type="AlphaFoldDB" id="S5T0W9"/>
<dbReference type="InterPro" id="IPR014017">
    <property type="entry name" value="DNA_helicase_UvrD-like_C"/>
</dbReference>
<keyword evidence="10" id="KW-0234">DNA repair</keyword>
<dbReference type="KEGG" id="cmd:B841_03585"/>
<evidence type="ECO:0000256" key="14">
    <source>
        <dbReference type="ARBA" id="ARBA00048988"/>
    </source>
</evidence>
<reference evidence="19 20" key="1">
    <citation type="submission" date="2012-11" db="EMBL/GenBank/DDBJ databases">
        <title>The complete genome sequence of Corynebacterium maris Coryn-1 (=DSM 45190).</title>
        <authorList>
            <person name="Schaffert L."/>
            <person name="Albersmeier A."/>
            <person name="Kalinowski J."/>
            <person name="Ruckert C."/>
        </authorList>
    </citation>
    <scope>NUCLEOTIDE SEQUENCE [LARGE SCALE GENOMIC DNA]</scope>
    <source>
        <strain evidence="20">Coryn-1</strain>
    </source>
</reference>
<evidence type="ECO:0000256" key="11">
    <source>
        <dbReference type="ARBA" id="ARBA00023235"/>
    </source>
</evidence>
<dbReference type="PANTHER" id="PTHR11070">
    <property type="entry name" value="UVRD / RECB / PCRA DNA HELICASE FAMILY MEMBER"/>
    <property type="match status" value="1"/>
</dbReference>
<evidence type="ECO:0000313" key="19">
    <source>
        <dbReference type="EMBL" id="AGS34200.1"/>
    </source>
</evidence>
<comment type="similarity">
    <text evidence="1">Belongs to the helicase family. UvrD subfamily.</text>
</comment>
<evidence type="ECO:0000256" key="15">
    <source>
        <dbReference type="PROSITE-ProRule" id="PRU00560"/>
    </source>
</evidence>
<evidence type="ECO:0000256" key="6">
    <source>
        <dbReference type="ARBA" id="ARBA00022806"/>
    </source>
</evidence>
<evidence type="ECO:0000256" key="2">
    <source>
        <dbReference type="ARBA" id="ARBA00022722"/>
    </source>
</evidence>
<dbReference type="InterPro" id="IPR027417">
    <property type="entry name" value="P-loop_NTPase"/>
</dbReference>
<keyword evidence="9" id="KW-0238">DNA-binding</keyword>
<dbReference type="PATRIC" id="fig|1224163.3.peg.720"/>
<gene>
    <name evidence="19" type="ORF">B841_03585</name>
</gene>
<dbReference type="InterPro" id="IPR011604">
    <property type="entry name" value="PDDEXK-like_dom_sf"/>
</dbReference>
<dbReference type="eggNOG" id="COG2887">
    <property type="taxonomic scope" value="Bacteria"/>
</dbReference>
<keyword evidence="4" id="KW-0227">DNA damage</keyword>
<dbReference type="GO" id="GO:0043138">
    <property type="term" value="F:3'-5' DNA helicase activity"/>
    <property type="evidence" value="ECO:0007669"/>
    <property type="project" value="UniProtKB-EC"/>
</dbReference>
<dbReference type="STRING" id="1224163.B841_03585"/>
<evidence type="ECO:0000313" key="20">
    <source>
        <dbReference type="Proteomes" id="UP000015388"/>
    </source>
</evidence>
<dbReference type="Pfam" id="PF00580">
    <property type="entry name" value="UvrD-helicase"/>
    <property type="match status" value="1"/>
</dbReference>
<dbReference type="Pfam" id="PF13361">
    <property type="entry name" value="UvrD_C"/>
    <property type="match status" value="1"/>
</dbReference>
<dbReference type="PROSITE" id="PS51198">
    <property type="entry name" value="UVRD_HELICASE_ATP_BIND"/>
    <property type="match status" value="1"/>
</dbReference>
<dbReference type="GO" id="GO:0005829">
    <property type="term" value="C:cytosol"/>
    <property type="evidence" value="ECO:0007669"/>
    <property type="project" value="TreeGrafter"/>
</dbReference>
<dbReference type="EMBL" id="CP003924">
    <property type="protein sequence ID" value="AGS34200.1"/>
    <property type="molecule type" value="Genomic_DNA"/>
</dbReference>
<evidence type="ECO:0000256" key="4">
    <source>
        <dbReference type="ARBA" id="ARBA00022763"/>
    </source>
</evidence>
<evidence type="ECO:0000256" key="5">
    <source>
        <dbReference type="ARBA" id="ARBA00022801"/>
    </source>
</evidence>
<feature type="compositionally biased region" description="Polar residues" evidence="16">
    <location>
        <begin position="748"/>
        <end position="757"/>
    </location>
</feature>
<keyword evidence="20" id="KW-1185">Reference proteome</keyword>
<accession>S5T0W9</accession>
<dbReference type="EC" id="5.6.2.4" evidence="13"/>
<evidence type="ECO:0000256" key="7">
    <source>
        <dbReference type="ARBA" id="ARBA00022839"/>
    </source>
</evidence>
<proteinExistence type="inferred from homology"/>
<dbReference type="Gene3D" id="3.40.50.300">
    <property type="entry name" value="P-loop containing nucleotide triphosphate hydrolases"/>
    <property type="match status" value="2"/>
</dbReference>
<evidence type="ECO:0000256" key="13">
    <source>
        <dbReference type="ARBA" id="ARBA00034808"/>
    </source>
</evidence>
<dbReference type="InterPro" id="IPR038726">
    <property type="entry name" value="PDDEXK_AddAB-type"/>
</dbReference>
<evidence type="ECO:0000259" key="18">
    <source>
        <dbReference type="PROSITE" id="PS51217"/>
    </source>
</evidence>
<dbReference type="SUPFAM" id="SSF52540">
    <property type="entry name" value="P-loop containing nucleoside triphosphate hydrolases"/>
    <property type="match status" value="1"/>
</dbReference>
<sequence>MAHSSSEPTAPLLPPNPGVRLVPRTRHTAERTWPDDLPTHGRWRITGDAGAGTTSFLVDTVLQKIRSGADPDGILVIAASKEAGSRLRGEIVDGLVSDGDGYAANAPLVRSVHSLAFALLREAREENIRLITGAEQDNVIRELLAGQAADRRGGWPEEVRPALTFVGFARQLRDLLLRAAERGLAPEDLERLGAQHNRPMWSAAGAFMREYEQTTALAGTHSYSASELVATVLTTDVTPRWHTVIVDDAQHLDPESGELIRRILPAGSDGLAVIAGDPAQSVFRFRGASPKFFQSLRPAPGHDVDLGASRRAPARRVAVVDDSTTHRDLVADAVRRAHLEDGDDWRDIAVIVRSTGQLGPVRRALLAAGVPVHLNPTDVVLAEQHIVAALLQGVRALTERLSNTELEQLVLGPVGGADPVTLRRLLRGLRRHDPATRGIETLGELLAPDAELPDFGDALTERETQILQRLRTVLDAGRAALQARATVEEVLWEVWAATGLSDRLMAAALRGGATGSQADRDLDAMMALFDAAGDFAERRPSASVDSFVLHIEEQELPTGVRDRRSAAPDAVSLLTAHGAVGTQFATVVVAGVQEDTWPSLGETGSLFEQEDLLDLLDEGIDPDVPVSHAADRLAEERRLFHVAVTRATRLLLVTAVEDMDAGEPLEASRFVSEFATAHGLEVESGAHVTSAGEGAEAPRVRILSPASLIAELRRAVTDPQVREDTRRQAARQLARLAEEGVPGAHPSQWWTTTTVSTDEPLPGAETLSPSRIEGLMTCPLREVLGKFDEDADTPIHLTRGTLAHAYLEALGNGVDPEYARLLTQGAFAEILDEPEWRERMEKDAFARLLERTHQWLISSRDRFEQVGVEVDVRVRVTEDVGIRGRIDRLEQDSDGAVYVIDLKTGKSVVTAQQAEDNPQLAAYQLALSRGVLRDGAVTDPAPGEEPLSVGGAALVYPASIHKAGAATREQAARTPEDNDAFADRLGPLAAELRGAQLTARLNQHCDTCPVRTICPLQPEGKDLTRG</sequence>
<feature type="domain" description="UvrD-like helicase C-terminal" evidence="18">
    <location>
        <begin position="283"/>
        <end position="581"/>
    </location>
</feature>
<dbReference type="Gene3D" id="3.90.320.10">
    <property type="match status" value="1"/>
</dbReference>
<feature type="domain" description="UvrD-like helicase ATP-binding" evidence="17">
    <location>
        <begin position="26"/>
        <end position="313"/>
    </location>
</feature>
<keyword evidence="8 15" id="KW-0067">ATP-binding</keyword>
<evidence type="ECO:0000256" key="9">
    <source>
        <dbReference type="ARBA" id="ARBA00023125"/>
    </source>
</evidence>
<keyword evidence="2" id="KW-0540">Nuclease</keyword>
<dbReference type="RefSeq" id="WP_020934133.1">
    <property type="nucleotide sequence ID" value="NC_021915.1"/>
</dbReference>
<dbReference type="Gene3D" id="1.10.486.10">
    <property type="entry name" value="PCRA, domain 4"/>
    <property type="match status" value="1"/>
</dbReference>
<dbReference type="GO" id="GO:0000725">
    <property type="term" value="P:recombinational repair"/>
    <property type="evidence" value="ECO:0007669"/>
    <property type="project" value="TreeGrafter"/>
</dbReference>
<evidence type="ECO:0000259" key="17">
    <source>
        <dbReference type="PROSITE" id="PS51198"/>
    </source>
</evidence>
<dbReference type="OrthoDB" id="5240387at2"/>
<dbReference type="Proteomes" id="UP000015388">
    <property type="component" value="Chromosome"/>
</dbReference>
<keyword evidence="5 15" id="KW-0378">Hydrolase</keyword>
<comment type="catalytic activity">
    <reaction evidence="14">
        <text>ATP + H2O = ADP + phosphate + H(+)</text>
        <dbReference type="Rhea" id="RHEA:13065"/>
        <dbReference type="ChEBI" id="CHEBI:15377"/>
        <dbReference type="ChEBI" id="CHEBI:15378"/>
        <dbReference type="ChEBI" id="CHEBI:30616"/>
        <dbReference type="ChEBI" id="CHEBI:43474"/>
        <dbReference type="ChEBI" id="CHEBI:456216"/>
        <dbReference type="EC" id="5.6.2.4"/>
    </reaction>
</comment>
<dbReference type="GO" id="GO:0003677">
    <property type="term" value="F:DNA binding"/>
    <property type="evidence" value="ECO:0007669"/>
    <property type="project" value="UniProtKB-KW"/>
</dbReference>
<evidence type="ECO:0000256" key="10">
    <source>
        <dbReference type="ARBA" id="ARBA00023204"/>
    </source>
</evidence>
<dbReference type="HOGENOM" id="CLU_004900_0_0_11"/>
<evidence type="ECO:0000256" key="1">
    <source>
        <dbReference type="ARBA" id="ARBA00009922"/>
    </source>
</evidence>